<comment type="similarity">
    <text evidence="2 10">Belongs to the NMT family.</text>
</comment>
<evidence type="ECO:0000256" key="10">
    <source>
        <dbReference type="RuleBase" id="RU004178"/>
    </source>
</evidence>
<evidence type="ECO:0000313" key="13">
    <source>
        <dbReference type="Proteomes" id="UP000790833"/>
    </source>
</evidence>
<dbReference type="GO" id="GO:0005737">
    <property type="term" value="C:cytoplasm"/>
    <property type="evidence" value="ECO:0007669"/>
    <property type="project" value="UniProtKB-SubCell"/>
</dbReference>
<dbReference type="PIRSF" id="PIRSF015892">
    <property type="entry name" value="N-myristl_transf"/>
    <property type="match status" value="1"/>
</dbReference>
<evidence type="ECO:0000256" key="7">
    <source>
        <dbReference type="ARBA" id="ARBA00022679"/>
    </source>
</evidence>
<dbReference type="InterPro" id="IPR000182">
    <property type="entry name" value="GNAT_dom"/>
</dbReference>
<organism evidence="12 13">
    <name type="scientific">Scheffersomyces spartinae</name>
    <dbReference type="NCBI Taxonomy" id="45513"/>
    <lineage>
        <taxon>Eukaryota</taxon>
        <taxon>Fungi</taxon>
        <taxon>Dikarya</taxon>
        <taxon>Ascomycota</taxon>
        <taxon>Saccharomycotina</taxon>
        <taxon>Pichiomycetes</taxon>
        <taxon>Debaryomycetaceae</taxon>
        <taxon>Scheffersomyces</taxon>
    </lineage>
</organism>
<feature type="domain" description="N-acetyltransferase" evidence="11">
    <location>
        <begin position="82"/>
        <end position="255"/>
    </location>
</feature>
<dbReference type="PROSITE" id="PS00975">
    <property type="entry name" value="NMT_1"/>
    <property type="match status" value="1"/>
</dbReference>
<dbReference type="AlphaFoldDB" id="A0A9P7VC74"/>
<evidence type="ECO:0000256" key="2">
    <source>
        <dbReference type="ARBA" id="ARBA00009469"/>
    </source>
</evidence>
<evidence type="ECO:0000256" key="5">
    <source>
        <dbReference type="ARBA" id="ARBA00022240"/>
    </source>
</evidence>
<proteinExistence type="inferred from homology"/>
<sequence>MSGKENGLFDPKLIEELLRKLAMGDPLSEKQQKEMKDYKFWKTQPVPLFDEKSQADGPIDSVRTPDDIPDTPLKLLSSFEWVTLDVENEDDLDQIYTLLYENYVEDVDSTLRFKYSHDFFKWALKPPGWRKDWHVGVKVKGSGKLVGFISAVPMTLNLKKGATEFPCVEINFLCIHKKLRDKRLAPTLIKEITRRVNKQNIWQALYTAGVVLPAPVSVCRYTHRPINWSKLHDVGFSHLPQGESKSSMIAKYALPSETKTKGWREMKLEDVDQVHALITEYQKRFDIVQVFSKEEISHWLLDVNSCNPENKVICSYVVENSDGRITDFISYYLLPFTILNDKTHNELGIAYLFYYATDLADKDGYKKRLISLVNDALVTAKKLNVDVFNCLTSQDNNLFIDEAKFAPGDGYLNYYLFNYRTKTISGGINVESKEILKNSTSGVGVVML</sequence>
<evidence type="ECO:0000256" key="4">
    <source>
        <dbReference type="ARBA" id="ARBA00012923"/>
    </source>
</evidence>
<comment type="caution">
    <text evidence="12">The sequence shown here is derived from an EMBL/GenBank/DDBJ whole genome shotgun (WGS) entry which is preliminary data.</text>
</comment>
<protein>
    <recommendedName>
        <fullName evidence="5 9">Glycylpeptide N-tetradecanoyltransferase</fullName>
        <ecNumber evidence="4 9">2.3.1.97</ecNumber>
    </recommendedName>
</protein>
<evidence type="ECO:0000256" key="6">
    <source>
        <dbReference type="ARBA" id="ARBA00022490"/>
    </source>
</evidence>
<dbReference type="InterPro" id="IPR022678">
    <property type="entry name" value="NMT_CS"/>
</dbReference>
<dbReference type="PANTHER" id="PTHR11377">
    <property type="entry name" value="N-MYRISTOYL TRANSFERASE"/>
    <property type="match status" value="1"/>
</dbReference>
<dbReference type="GO" id="GO:0004379">
    <property type="term" value="F:glycylpeptide N-tetradecanoyltransferase activity"/>
    <property type="evidence" value="ECO:0007669"/>
    <property type="project" value="UniProtKB-EC"/>
</dbReference>
<dbReference type="PANTHER" id="PTHR11377:SF5">
    <property type="entry name" value="GLYCYLPEPTIDE N-TETRADECANOYLTRANSFERASE"/>
    <property type="match status" value="1"/>
</dbReference>
<evidence type="ECO:0000259" key="11">
    <source>
        <dbReference type="PROSITE" id="PS51186"/>
    </source>
</evidence>
<keyword evidence="8 9" id="KW-0012">Acyltransferase</keyword>
<comment type="subunit">
    <text evidence="3">Monomer.</text>
</comment>
<keyword evidence="6" id="KW-0963">Cytoplasm</keyword>
<keyword evidence="13" id="KW-1185">Reference proteome</keyword>
<comment type="subcellular location">
    <subcellularLocation>
        <location evidence="1">Cytoplasm</location>
    </subcellularLocation>
</comment>
<dbReference type="Pfam" id="PF01233">
    <property type="entry name" value="NMT"/>
    <property type="match status" value="1"/>
</dbReference>
<dbReference type="Proteomes" id="UP000790833">
    <property type="component" value="Unassembled WGS sequence"/>
</dbReference>
<name>A0A9P7VC74_9ASCO</name>
<dbReference type="InterPro" id="IPR000903">
    <property type="entry name" value="NMT"/>
</dbReference>
<keyword evidence="7 9" id="KW-0808">Transferase</keyword>
<dbReference type="InterPro" id="IPR022677">
    <property type="entry name" value="NMT_C"/>
</dbReference>
<dbReference type="Gene3D" id="3.40.630.30">
    <property type="match status" value="2"/>
</dbReference>
<dbReference type="FunFam" id="3.40.630.30:FF:000056">
    <property type="entry name" value="Glycylpeptide N-tetradecanoyltransferase"/>
    <property type="match status" value="1"/>
</dbReference>
<evidence type="ECO:0000256" key="8">
    <source>
        <dbReference type="ARBA" id="ARBA00023315"/>
    </source>
</evidence>
<gene>
    <name evidence="12" type="primary">NMT1_2</name>
    <name evidence="12" type="ORF">KQ657_003815</name>
</gene>
<comment type="catalytic activity">
    <reaction evidence="9">
        <text>N-terminal glycyl-[protein] + tetradecanoyl-CoA = N-tetradecanoylglycyl-[protein] + CoA + H(+)</text>
        <dbReference type="Rhea" id="RHEA:15521"/>
        <dbReference type="Rhea" id="RHEA-COMP:12666"/>
        <dbReference type="Rhea" id="RHEA-COMP:12667"/>
        <dbReference type="ChEBI" id="CHEBI:15378"/>
        <dbReference type="ChEBI" id="CHEBI:57287"/>
        <dbReference type="ChEBI" id="CHEBI:57385"/>
        <dbReference type="ChEBI" id="CHEBI:64723"/>
        <dbReference type="ChEBI" id="CHEBI:133050"/>
        <dbReference type="EC" id="2.3.1.97"/>
    </reaction>
</comment>
<dbReference type="InterPro" id="IPR022676">
    <property type="entry name" value="NMT_N"/>
</dbReference>
<dbReference type="EC" id="2.3.1.97" evidence="4 9"/>
<evidence type="ECO:0000256" key="9">
    <source>
        <dbReference type="RuleBase" id="RU000586"/>
    </source>
</evidence>
<dbReference type="InterPro" id="IPR016181">
    <property type="entry name" value="Acyl_CoA_acyltransferase"/>
</dbReference>
<accession>A0A9P7VC74</accession>
<evidence type="ECO:0000256" key="1">
    <source>
        <dbReference type="ARBA" id="ARBA00004496"/>
    </source>
</evidence>
<dbReference type="RefSeq" id="XP_043050836.1">
    <property type="nucleotide sequence ID" value="XM_043194512.1"/>
</dbReference>
<dbReference type="OrthoDB" id="60315at2759"/>
<dbReference type="Pfam" id="PF02799">
    <property type="entry name" value="NMT_C"/>
    <property type="match status" value="1"/>
</dbReference>
<evidence type="ECO:0000313" key="12">
    <source>
        <dbReference type="EMBL" id="KAG7195289.1"/>
    </source>
</evidence>
<dbReference type="EMBL" id="JAHMUF010000004">
    <property type="protein sequence ID" value="KAG7195289.1"/>
    <property type="molecule type" value="Genomic_DNA"/>
</dbReference>
<dbReference type="SUPFAM" id="SSF55729">
    <property type="entry name" value="Acyl-CoA N-acyltransferases (Nat)"/>
    <property type="match status" value="2"/>
</dbReference>
<evidence type="ECO:0000256" key="3">
    <source>
        <dbReference type="ARBA" id="ARBA00011245"/>
    </source>
</evidence>
<dbReference type="GeneID" id="66117189"/>
<dbReference type="PROSITE" id="PS51186">
    <property type="entry name" value="GNAT"/>
    <property type="match status" value="1"/>
</dbReference>
<dbReference type="FunFam" id="3.40.630.30:FF:000042">
    <property type="entry name" value="Glycylpeptide N-tetradecanoyltransferase"/>
    <property type="match status" value="1"/>
</dbReference>
<comment type="function">
    <text evidence="9">Adds a myristoyl group to the N-terminal glycine residue of certain cellular proteins.</text>
</comment>
<reference evidence="12" key="1">
    <citation type="submission" date="2021-03" db="EMBL/GenBank/DDBJ databases">
        <authorList>
            <person name="Palmer J.M."/>
        </authorList>
    </citation>
    <scope>NUCLEOTIDE SEQUENCE</scope>
    <source>
        <strain evidence="12">ARV_011</strain>
    </source>
</reference>